<dbReference type="InterPro" id="IPR036582">
    <property type="entry name" value="Mao_N_sf"/>
</dbReference>
<dbReference type="Gene3D" id="2.50.20.20">
    <property type="match status" value="1"/>
</dbReference>
<proteinExistence type="predicted"/>
<keyword evidence="1" id="KW-0732">Signal</keyword>
<name>A0A6P1MB66_9FIRM</name>
<reference evidence="3 4" key="1">
    <citation type="submission" date="2020-01" db="EMBL/GenBank/DDBJ databases">
        <title>Genomic analysis of Aminipila sp. CBA3637.</title>
        <authorList>
            <person name="Kim Y.B."/>
            <person name="Roh S.W."/>
        </authorList>
    </citation>
    <scope>NUCLEOTIDE SEQUENCE [LARGE SCALE GENOMIC DNA]</scope>
    <source>
        <strain evidence="3 4">CBA3637</strain>
    </source>
</reference>
<evidence type="ECO:0000256" key="1">
    <source>
        <dbReference type="SAM" id="SignalP"/>
    </source>
</evidence>
<evidence type="ECO:0000259" key="2">
    <source>
        <dbReference type="Pfam" id="PF07833"/>
    </source>
</evidence>
<dbReference type="Proteomes" id="UP000463883">
    <property type="component" value="Chromosome"/>
</dbReference>
<evidence type="ECO:0000313" key="4">
    <source>
        <dbReference type="Proteomes" id="UP000463883"/>
    </source>
</evidence>
<organism evidence="3 4">
    <name type="scientific">Aminipila terrae</name>
    <dbReference type="NCBI Taxonomy" id="2697030"/>
    <lineage>
        <taxon>Bacteria</taxon>
        <taxon>Bacillati</taxon>
        <taxon>Bacillota</taxon>
        <taxon>Clostridia</taxon>
        <taxon>Peptostreptococcales</taxon>
        <taxon>Anaerovoracaceae</taxon>
        <taxon>Aminipila</taxon>
    </lineage>
</organism>
<sequence>MTRNALRALLIVSIVLSMALPVFAAEQPKIQFNGSNVSSDVSPTSINGALLVPARVISDCMGADVQWDNTTKVATITKNTTIIKIKLGEKSADKNGEKIALAAPATLQNGKLMLPLRFFAENFGAQVSWNNTSSAAIITFADSKDGKTVDQYITDCANATTKYSTLKSKGTFTVSADVQGQKSNLQMQIDGAYKLPKESYTKMTMTLPSGTELTTGAIATETYFDGQNIYMKMPGQEWKALEVPNLATMIDSFGSTNQTPQDIYNSMKKFGFIASFGNDVTKDGKQYTVICVKVDKDKFMKMIQQLTSQIADSVGTTSSAITGGTTQSAITTSQVQDEINKALSSMNLDLSYRIYYNKETKIPDYVDLTENISMKADNTLVNTAVTGTMNFYDYGQPVQMPDVTNAKRN</sequence>
<dbReference type="KEGG" id="amic:Ami3637_05230"/>
<protein>
    <recommendedName>
        <fullName evidence="2">Copper amine oxidase-like N-terminal domain-containing protein</fullName>
    </recommendedName>
</protein>
<feature type="chain" id="PRO_5026882955" description="Copper amine oxidase-like N-terminal domain-containing protein" evidence="1">
    <location>
        <begin position="25"/>
        <end position="409"/>
    </location>
</feature>
<dbReference type="Pfam" id="PF07833">
    <property type="entry name" value="Cu_amine_oxidN1"/>
    <property type="match status" value="1"/>
</dbReference>
<dbReference type="EMBL" id="CP047591">
    <property type="protein sequence ID" value="QHI71870.1"/>
    <property type="molecule type" value="Genomic_DNA"/>
</dbReference>
<feature type="signal peptide" evidence="1">
    <location>
        <begin position="1"/>
        <end position="24"/>
    </location>
</feature>
<dbReference type="RefSeq" id="WP_162361644.1">
    <property type="nucleotide sequence ID" value="NZ_CP047591.1"/>
</dbReference>
<dbReference type="InterPro" id="IPR012854">
    <property type="entry name" value="Cu_amine_oxidase-like_N"/>
</dbReference>
<feature type="domain" description="Copper amine oxidase-like N-terminal" evidence="2">
    <location>
        <begin position="32"/>
        <end position="137"/>
    </location>
</feature>
<keyword evidence="4" id="KW-1185">Reference proteome</keyword>
<dbReference type="AlphaFoldDB" id="A0A6P1MB66"/>
<accession>A0A6P1MB66</accession>
<gene>
    <name evidence="3" type="ORF">Ami3637_05230</name>
</gene>
<dbReference type="Gene3D" id="3.30.457.10">
    <property type="entry name" value="Copper amine oxidase-like, N-terminal domain"/>
    <property type="match status" value="1"/>
</dbReference>
<dbReference type="SUPFAM" id="SSF55383">
    <property type="entry name" value="Copper amine oxidase, domain N"/>
    <property type="match status" value="1"/>
</dbReference>
<evidence type="ECO:0000313" key="3">
    <source>
        <dbReference type="EMBL" id="QHI71870.1"/>
    </source>
</evidence>